<feature type="coiled-coil region" evidence="1">
    <location>
        <begin position="10"/>
        <end position="65"/>
    </location>
</feature>
<dbReference type="AlphaFoldDB" id="A0A7S2YUD6"/>
<organism evidence="3">
    <name type="scientific">Chloropicon laureae</name>
    <dbReference type="NCBI Taxonomy" id="464258"/>
    <lineage>
        <taxon>Eukaryota</taxon>
        <taxon>Viridiplantae</taxon>
        <taxon>Chlorophyta</taxon>
        <taxon>Chloropicophyceae</taxon>
        <taxon>Chloropicales</taxon>
        <taxon>Chloropicaceae</taxon>
        <taxon>Chloropicon</taxon>
    </lineage>
</organism>
<sequence length="236" mass="26312">MEQHKLLLENYRLQEALREREGELESLKSDMNDLLVCLGQETEKVEALERENQELHSVIEDHNRQAVRERAEVSVEAEVSAEAEVSVETLRRWHRESEELREVDPPPADPQPVLHSSTAYTEVPQADPQPGSYTGAGGNGSTCLTSEASAHEHEHEYEPNGGQESLAPAASGQVGGGTTAELSYPQPVAIAAGHQWDGWDYEYDRDQDIYENFDGGEEEEEEQGEQEVGKVKKKAF</sequence>
<protein>
    <submittedName>
        <fullName evidence="3">Uncharacterized protein</fullName>
    </submittedName>
</protein>
<keyword evidence="1" id="KW-0175">Coiled coil</keyword>
<dbReference type="EMBL" id="HBHU01000255">
    <property type="protein sequence ID" value="CAE0006818.1"/>
    <property type="molecule type" value="Transcribed_RNA"/>
</dbReference>
<reference evidence="3" key="1">
    <citation type="submission" date="2021-01" db="EMBL/GenBank/DDBJ databases">
        <authorList>
            <person name="Corre E."/>
            <person name="Pelletier E."/>
            <person name="Niang G."/>
            <person name="Scheremetjew M."/>
            <person name="Finn R."/>
            <person name="Kale V."/>
            <person name="Holt S."/>
            <person name="Cochrane G."/>
            <person name="Meng A."/>
            <person name="Brown T."/>
            <person name="Cohen L."/>
        </authorList>
    </citation>
    <scope>NUCLEOTIDE SEQUENCE</scope>
    <source>
        <strain evidence="3">RCC856</strain>
    </source>
</reference>
<evidence type="ECO:0000256" key="1">
    <source>
        <dbReference type="SAM" id="Coils"/>
    </source>
</evidence>
<evidence type="ECO:0000256" key="2">
    <source>
        <dbReference type="SAM" id="MobiDB-lite"/>
    </source>
</evidence>
<evidence type="ECO:0000313" key="3">
    <source>
        <dbReference type="EMBL" id="CAE0006818.1"/>
    </source>
</evidence>
<accession>A0A7S2YUD6</accession>
<feature type="region of interest" description="Disordered" evidence="2">
    <location>
        <begin position="122"/>
        <end position="181"/>
    </location>
</feature>
<gene>
    <name evidence="3" type="ORF">CLAU1311_LOCUS143</name>
</gene>
<feature type="region of interest" description="Disordered" evidence="2">
    <location>
        <begin position="213"/>
        <end position="236"/>
    </location>
</feature>
<feature type="compositionally biased region" description="Acidic residues" evidence="2">
    <location>
        <begin position="213"/>
        <end position="225"/>
    </location>
</feature>
<proteinExistence type="predicted"/>
<feature type="compositionally biased region" description="Basic and acidic residues" evidence="2">
    <location>
        <begin position="149"/>
        <end position="158"/>
    </location>
</feature>
<name>A0A7S2YUD6_9CHLO</name>